<gene>
    <name evidence="2" type="ORF">DIC66_12680</name>
</gene>
<feature type="transmembrane region" description="Helical" evidence="1">
    <location>
        <begin position="221"/>
        <end position="238"/>
    </location>
</feature>
<reference evidence="2 3" key="1">
    <citation type="submission" date="2018-05" db="EMBL/GenBank/DDBJ databases">
        <title>Rhodoferax soyangensis sp.nov., isolated from an oligotrophic freshwater lake.</title>
        <authorList>
            <person name="Park M."/>
        </authorList>
    </citation>
    <scope>NUCLEOTIDE SEQUENCE [LARGE SCALE GENOMIC DNA]</scope>
    <source>
        <strain evidence="2 3">IMCC26218</strain>
    </source>
</reference>
<protein>
    <submittedName>
        <fullName evidence="2">Zinc permease</fullName>
    </submittedName>
</protein>
<keyword evidence="1" id="KW-0472">Membrane</keyword>
<feature type="transmembrane region" description="Helical" evidence="1">
    <location>
        <begin position="35"/>
        <end position="54"/>
    </location>
</feature>
<feature type="transmembrane region" description="Helical" evidence="1">
    <location>
        <begin position="60"/>
        <end position="80"/>
    </location>
</feature>
<name>A0A3E1RB63_9BURK</name>
<feature type="transmembrane region" description="Helical" evidence="1">
    <location>
        <begin position="186"/>
        <end position="209"/>
    </location>
</feature>
<evidence type="ECO:0000313" key="3">
    <source>
        <dbReference type="Proteomes" id="UP000260665"/>
    </source>
</evidence>
<accession>A0A3E1RB63</accession>
<keyword evidence="3" id="KW-1185">Reference proteome</keyword>
<proteinExistence type="predicted"/>
<dbReference type="AlphaFoldDB" id="A0A3E1RB63"/>
<comment type="caution">
    <text evidence="2">The sequence shown here is derived from an EMBL/GenBank/DDBJ whole genome shotgun (WGS) entry which is preliminary data.</text>
</comment>
<feature type="transmembrane region" description="Helical" evidence="1">
    <location>
        <begin position="158"/>
        <end position="180"/>
    </location>
</feature>
<evidence type="ECO:0000313" key="2">
    <source>
        <dbReference type="EMBL" id="RFO96493.1"/>
    </source>
</evidence>
<dbReference type="OrthoDB" id="8539650at2"/>
<sequence>MTTHDFLIMAIPAVVALLGGVLAAVWTPGHQARSLIQHFAAGVVLAALAVELLPEIEREHAPSLVLIACFALGSLFMYGIKLWTLRMEHQATLSGAAAGMGSGLLLATSIDVATDGFIIGAGFAAGGQTGTILALGLSVELLFLGLALASSATSGRRIIALSGALGLTVLLFSVLGSVLLTGASHAVIGGTLAFSAAALLYLVTEELLIEAHEVEEKPVSTLVLFGGFLAFWSIQLIGR</sequence>
<feature type="transmembrane region" description="Helical" evidence="1">
    <location>
        <begin position="6"/>
        <end position="26"/>
    </location>
</feature>
<keyword evidence="1" id="KW-0812">Transmembrane</keyword>
<evidence type="ECO:0000256" key="1">
    <source>
        <dbReference type="SAM" id="Phobius"/>
    </source>
</evidence>
<feature type="transmembrane region" description="Helical" evidence="1">
    <location>
        <begin position="116"/>
        <end position="146"/>
    </location>
</feature>
<dbReference type="Proteomes" id="UP000260665">
    <property type="component" value="Unassembled WGS sequence"/>
</dbReference>
<dbReference type="RefSeq" id="WP_117177733.1">
    <property type="nucleotide sequence ID" value="NZ_QFZK01000007.1"/>
</dbReference>
<keyword evidence="1" id="KW-1133">Transmembrane helix</keyword>
<dbReference type="EMBL" id="QFZK01000007">
    <property type="protein sequence ID" value="RFO96493.1"/>
    <property type="molecule type" value="Genomic_DNA"/>
</dbReference>
<organism evidence="2 3">
    <name type="scientific">Rhodoferax lacus</name>
    <dbReference type="NCBI Taxonomy" id="2184758"/>
    <lineage>
        <taxon>Bacteria</taxon>
        <taxon>Pseudomonadati</taxon>
        <taxon>Pseudomonadota</taxon>
        <taxon>Betaproteobacteria</taxon>
        <taxon>Burkholderiales</taxon>
        <taxon>Comamonadaceae</taxon>
        <taxon>Rhodoferax</taxon>
    </lineage>
</organism>